<protein>
    <submittedName>
        <fullName evidence="2">Uncharacterized protein</fullName>
    </submittedName>
</protein>
<gene>
    <name evidence="2" type="ORF">R3P38DRAFT_2774375</name>
</gene>
<feature type="region of interest" description="Disordered" evidence="1">
    <location>
        <begin position="266"/>
        <end position="301"/>
    </location>
</feature>
<dbReference type="AlphaFoldDB" id="A0AAW0C0Q7"/>
<proteinExistence type="predicted"/>
<accession>A0AAW0C0Q7</accession>
<reference evidence="2 3" key="1">
    <citation type="journal article" date="2024" name="J Genomics">
        <title>Draft genome sequencing and assembly of Favolaschia claudopus CIRM-BRFM 2984 isolated from oak limbs.</title>
        <authorList>
            <person name="Navarro D."/>
            <person name="Drula E."/>
            <person name="Chaduli D."/>
            <person name="Cazenave R."/>
            <person name="Ahrendt S."/>
            <person name="Wang J."/>
            <person name="Lipzen A."/>
            <person name="Daum C."/>
            <person name="Barry K."/>
            <person name="Grigoriev I.V."/>
            <person name="Favel A."/>
            <person name="Rosso M.N."/>
            <person name="Martin F."/>
        </authorList>
    </citation>
    <scope>NUCLEOTIDE SEQUENCE [LARGE SCALE GENOMIC DNA]</scope>
    <source>
        <strain evidence="2 3">CIRM-BRFM 2984</strain>
    </source>
</reference>
<feature type="region of interest" description="Disordered" evidence="1">
    <location>
        <begin position="358"/>
        <end position="398"/>
    </location>
</feature>
<dbReference type="EMBL" id="JAWWNJ010000024">
    <property type="protein sequence ID" value="KAK7031905.1"/>
    <property type="molecule type" value="Genomic_DNA"/>
</dbReference>
<dbReference type="Proteomes" id="UP001362999">
    <property type="component" value="Unassembled WGS sequence"/>
</dbReference>
<evidence type="ECO:0000313" key="2">
    <source>
        <dbReference type="EMBL" id="KAK7031905.1"/>
    </source>
</evidence>
<sequence length="419" mass="46197">MSCGRLVTTFTVLIYTKGNFRFYVPQQRIGNAVTAISSLTSSHVRPSAIPSLILLDFSTSLLVSHALSSTPMHAESTNLKLHAMTNVGASSDLPLQSPLHVSQDDGVLCRVVPPPPPSSTDTSRATLRRQTITRILLCFNVLHLEKESSNVSARYEIHEWITSIRFFRASIHFTRNKLGDFQELNIGDRTAGSEPVGCDADVVAHASRSQLITFLPSSVFLLVSSDFFSRLSLQQRLLQQRISYEHHRGNVPEGHDSTARALSADLGRRSQLVEGDNSRNGILSRSPPQPSPSPPGQCPLAPEFRHHRAALVAPPHSAEPNSILDPARTHHLPQRHQAVTTDAVIAVRIANIERNRGGAVERARGQRRQRTGVSLRRGFRPHRSGEREVGERQASNAEPPRLCVSHICHEPRAATRLVS</sequence>
<feature type="compositionally biased region" description="Pro residues" evidence="1">
    <location>
        <begin position="287"/>
        <end position="297"/>
    </location>
</feature>
<name>A0AAW0C0Q7_9AGAR</name>
<keyword evidence="3" id="KW-1185">Reference proteome</keyword>
<evidence type="ECO:0000313" key="3">
    <source>
        <dbReference type="Proteomes" id="UP001362999"/>
    </source>
</evidence>
<evidence type="ECO:0000256" key="1">
    <source>
        <dbReference type="SAM" id="MobiDB-lite"/>
    </source>
</evidence>
<comment type="caution">
    <text evidence="2">The sequence shown here is derived from an EMBL/GenBank/DDBJ whole genome shotgun (WGS) entry which is preliminary data.</text>
</comment>
<organism evidence="2 3">
    <name type="scientific">Favolaschia claudopus</name>
    <dbReference type="NCBI Taxonomy" id="2862362"/>
    <lineage>
        <taxon>Eukaryota</taxon>
        <taxon>Fungi</taxon>
        <taxon>Dikarya</taxon>
        <taxon>Basidiomycota</taxon>
        <taxon>Agaricomycotina</taxon>
        <taxon>Agaricomycetes</taxon>
        <taxon>Agaricomycetidae</taxon>
        <taxon>Agaricales</taxon>
        <taxon>Marasmiineae</taxon>
        <taxon>Mycenaceae</taxon>
        <taxon>Favolaschia</taxon>
    </lineage>
</organism>